<accession>A0ABP8HLT6</accession>
<dbReference type="RefSeq" id="WP_345257595.1">
    <property type="nucleotide sequence ID" value="NZ_BAABGY010000014.1"/>
</dbReference>
<evidence type="ECO:0000313" key="1">
    <source>
        <dbReference type="EMBL" id="GAA4341099.1"/>
    </source>
</evidence>
<reference evidence="2" key="1">
    <citation type="journal article" date="2019" name="Int. J. Syst. Evol. Microbiol.">
        <title>The Global Catalogue of Microorganisms (GCM) 10K type strain sequencing project: providing services to taxonomists for standard genome sequencing and annotation.</title>
        <authorList>
            <consortium name="The Broad Institute Genomics Platform"/>
            <consortium name="The Broad Institute Genome Sequencing Center for Infectious Disease"/>
            <person name="Wu L."/>
            <person name="Ma J."/>
        </authorList>
    </citation>
    <scope>NUCLEOTIDE SEQUENCE [LARGE SCALE GENOMIC DNA]</scope>
    <source>
        <strain evidence="2">JCM 17919</strain>
    </source>
</reference>
<gene>
    <name evidence="1" type="ORF">GCM10023184_39270</name>
</gene>
<name>A0ABP8HLT6_9BACT</name>
<organism evidence="1 2">
    <name type="scientific">Flaviaesturariibacter amylovorans</name>
    <dbReference type="NCBI Taxonomy" id="1084520"/>
    <lineage>
        <taxon>Bacteria</taxon>
        <taxon>Pseudomonadati</taxon>
        <taxon>Bacteroidota</taxon>
        <taxon>Chitinophagia</taxon>
        <taxon>Chitinophagales</taxon>
        <taxon>Chitinophagaceae</taxon>
        <taxon>Flaviaestuariibacter</taxon>
    </lineage>
</organism>
<proteinExistence type="predicted"/>
<protein>
    <recommendedName>
        <fullName evidence="3">SCP2 domain-containing protein</fullName>
    </recommendedName>
</protein>
<keyword evidence="2" id="KW-1185">Reference proteome</keyword>
<comment type="caution">
    <text evidence="1">The sequence shown here is derived from an EMBL/GenBank/DDBJ whole genome shotgun (WGS) entry which is preliminary data.</text>
</comment>
<dbReference type="Proteomes" id="UP001501725">
    <property type="component" value="Unassembled WGS sequence"/>
</dbReference>
<evidence type="ECO:0008006" key="3">
    <source>
        <dbReference type="Google" id="ProtNLM"/>
    </source>
</evidence>
<dbReference type="EMBL" id="BAABGY010000014">
    <property type="protein sequence ID" value="GAA4341099.1"/>
    <property type="molecule type" value="Genomic_DNA"/>
</dbReference>
<sequence>MEQPFSFFFEEKERRATVHISLQDDGCFIFTIVKDKEIVDRFGSDIDFEFDAGSEEIKAGRVADADLLNLKSAILGAVKVLPGFEQQKARLIVRAQV</sequence>
<evidence type="ECO:0000313" key="2">
    <source>
        <dbReference type="Proteomes" id="UP001501725"/>
    </source>
</evidence>